<evidence type="ECO:0000259" key="2">
    <source>
        <dbReference type="SMART" id="SM00128"/>
    </source>
</evidence>
<dbReference type="InterPro" id="IPR046985">
    <property type="entry name" value="IP5"/>
</dbReference>
<dbReference type="Pfam" id="PF22669">
    <property type="entry name" value="Exo_endo_phos2"/>
    <property type="match status" value="1"/>
</dbReference>
<dbReference type="PANTHER" id="PTHR11200">
    <property type="entry name" value="INOSITOL 5-PHOSPHATASE"/>
    <property type="match status" value="1"/>
</dbReference>
<dbReference type="InterPro" id="IPR015943">
    <property type="entry name" value="WD40/YVTN_repeat-like_dom_sf"/>
</dbReference>
<gene>
    <name evidence="3" type="ORF">G6F64_002302</name>
</gene>
<dbReference type="InterPro" id="IPR001680">
    <property type="entry name" value="WD40_rpt"/>
</dbReference>
<sequence length="1042" mass="118190">MEQEQKSFQELKSKWAQIEGEHLPPPIPPKPTLFSINSNNSSNNSHSDTTIAIPITEQQEHKKDTSYIAESSDHMKSSISPPKYDPFSESSEEYDDDDEEVVDHEVEEEDGLDDGLIQQVQKTHLQYTKLEESRSPSVHAQVIQDKNSKKPPPPPPPSRKYHSSVRTVSPNQSSLPPQVPFQPSVNMIPANKSDIAPPLLPPRPAIPQLPPRPSQSTLARAHTIASQQHHQQQPLFTAEPEQEVTTDPRNIGLKRANTAITTTKRAMSRSELFMTTSVYPDFSQASRNPPFFIDQETKIFSTSHKGSLPALVATRKIIITGTHLLRTWDLHTGIPLTTMADTDVSISGNENTDKVRAIVFAPCRSPADEGQYVWVARQDSGLSVMDVFAGKVLSRRHDVHQAPISFMLRYRNSEIWSIDESGILNVWNLTASDHHPENPLLTAMPHRYIVTSHAIACTIYGTKLWMSTGRTLASHVISTSSGETPPPIRIPNDLGNITKLITIPYHPGRIFASHDDGKISVWDTETVERVQVITVSLYGICTMACVGEYHVWAGYNTGMIYVYDTRPEKWAVVKVWKAHNGAVTQLVVDESDILWDETKGRLQVLSSDSNGYIGVWDGLLTEHWKESQIIQRSTEFCTYDEARIMLSSWNIDANKPEKLTKEDDNEVRKWLGGMDNPDIIVVGIQEIVDLESKKQTARSLFFKKKVEETEEVLTHRYKLWHDYLVRIIGENYGTHAYTVIKTDQMVGLFSCIFVRSTDMNRAISVESTCVKTGLKVMNKSIHGNKGGIAIRFVYDHSSLCFVNCHLAAGQSHIQQRNADAEGILQTATFQPKEYANVFSHGGDGSLVLDHEFCFLSGDLNYRIKMNRNDVLRLLADTNKEEAWSKLQLEDQLLKQRTNNPLFKLLQFEEAPIQFDPTYKYDPGTDFYDRSEKKRVPAWCDRVLYKGKNIQNLYYRRYEAKASDHRPIAAGFSIRTKVADPKKRDMLSSKVDKEWIEHRTRFVRDKKARYVADYERCSLTDAFKLLESSDWDVNAAVQKLLTV</sequence>
<keyword evidence="4" id="KW-1185">Reference proteome</keyword>
<dbReference type="Gene3D" id="3.60.10.10">
    <property type="entry name" value="Endonuclease/exonuclease/phosphatase"/>
    <property type="match status" value="1"/>
</dbReference>
<feature type="compositionally biased region" description="Acidic residues" evidence="1">
    <location>
        <begin position="90"/>
        <end position="113"/>
    </location>
</feature>
<protein>
    <recommendedName>
        <fullName evidence="2">Inositol polyphosphate-related phosphatase domain-containing protein</fullName>
    </recommendedName>
</protein>
<name>A0A9P6XGK0_RHIOR</name>
<feature type="compositionally biased region" description="Polar residues" evidence="1">
    <location>
        <begin position="164"/>
        <end position="185"/>
    </location>
</feature>
<dbReference type="SMART" id="SM00128">
    <property type="entry name" value="IPPc"/>
    <property type="match status" value="1"/>
</dbReference>
<dbReference type="Proteomes" id="UP000716291">
    <property type="component" value="Unassembled WGS sequence"/>
</dbReference>
<evidence type="ECO:0000313" key="3">
    <source>
        <dbReference type="EMBL" id="KAG1313383.1"/>
    </source>
</evidence>
<dbReference type="SUPFAM" id="SSF56219">
    <property type="entry name" value="DNase I-like"/>
    <property type="match status" value="1"/>
</dbReference>
<dbReference type="InterPro" id="IPR036322">
    <property type="entry name" value="WD40_repeat_dom_sf"/>
</dbReference>
<accession>A0A9P6XGK0</accession>
<dbReference type="GO" id="GO:0004439">
    <property type="term" value="F:phosphatidylinositol-4,5-bisphosphate 5-phosphatase activity"/>
    <property type="evidence" value="ECO:0007669"/>
    <property type="project" value="TreeGrafter"/>
</dbReference>
<dbReference type="InterPro" id="IPR000300">
    <property type="entry name" value="IPPc"/>
</dbReference>
<feature type="region of interest" description="Disordered" evidence="1">
    <location>
        <begin position="128"/>
        <end position="195"/>
    </location>
</feature>
<dbReference type="AlphaFoldDB" id="A0A9P6XGK0"/>
<evidence type="ECO:0000256" key="1">
    <source>
        <dbReference type="SAM" id="MobiDB-lite"/>
    </source>
</evidence>
<feature type="domain" description="Inositol polyphosphate-related phosphatase" evidence="2">
    <location>
        <begin position="640"/>
        <end position="979"/>
    </location>
</feature>
<organism evidence="3 4">
    <name type="scientific">Rhizopus oryzae</name>
    <name type="common">Mucormycosis agent</name>
    <name type="synonym">Rhizopus arrhizus var. delemar</name>
    <dbReference type="NCBI Taxonomy" id="64495"/>
    <lineage>
        <taxon>Eukaryota</taxon>
        <taxon>Fungi</taxon>
        <taxon>Fungi incertae sedis</taxon>
        <taxon>Mucoromycota</taxon>
        <taxon>Mucoromycotina</taxon>
        <taxon>Mucoromycetes</taxon>
        <taxon>Mucorales</taxon>
        <taxon>Mucorineae</taxon>
        <taxon>Rhizopodaceae</taxon>
        <taxon>Rhizopus</taxon>
    </lineage>
</organism>
<evidence type="ECO:0000313" key="4">
    <source>
        <dbReference type="Proteomes" id="UP000716291"/>
    </source>
</evidence>
<dbReference type="GO" id="GO:0046856">
    <property type="term" value="P:phosphatidylinositol dephosphorylation"/>
    <property type="evidence" value="ECO:0007669"/>
    <property type="project" value="InterPro"/>
</dbReference>
<comment type="caution">
    <text evidence="3">The sequence shown here is derived from an EMBL/GenBank/DDBJ whole genome shotgun (WGS) entry which is preliminary data.</text>
</comment>
<feature type="compositionally biased region" description="Basic and acidic residues" evidence="1">
    <location>
        <begin position="58"/>
        <end position="76"/>
    </location>
</feature>
<feature type="compositionally biased region" description="Basic and acidic residues" evidence="1">
    <location>
        <begin position="1"/>
        <end position="13"/>
    </location>
</feature>
<dbReference type="InterPro" id="IPR036691">
    <property type="entry name" value="Endo/exonu/phosph_ase_sf"/>
</dbReference>
<dbReference type="PANTHER" id="PTHR11200:SF240">
    <property type="entry name" value="INOSITOL POLYPHOSPHATE 5-PHOSPHATASE C9G1.10C-RELATED"/>
    <property type="match status" value="1"/>
</dbReference>
<dbReference type="SUPFAM" id="SSF50978">
    <property type="entry name" value="WD40 repeat-like"/>
    <property type="match status" value="1"/>
</dbReference>
<dbReference type="EMBL" id="JAANQT010000198">
    <property type="protein sequence ID" value="KAG1313383.1"/>
    <property type="molecule type" value="Genomic_DNA"/>
</dbReference>
<dbReference type="SMART" id="SM00320">
    <property type="entry name" value="WD40"/>
    <property type="match status" value="3"/>
</dbReference>
<proteinExistence type="predicted"/>
<feature type="region of interest" description="Disordered" evidence="1">
    <location>
        <begin position="1"/>
        <end position="116"/>
    </location>
</feature>
<dbReference type="Gene3D" id="2.130.10.10">
    <property type="entry name" value="YVTN repeat-like/Quinoprotein amine dehydrogenase"/>
    <property type="match status" value="2"/>
</dbReference>
<feature type="compositionally biased region" description="Low complexity" evidence="1">
    <location>
        <begin position="35"/>
        <end position="45"/>
    </location>
</feature>
<reference evidence="3" key="1">
    <citation type="journal article" date="2020" name="Microb. Genom.">
        <title>Genetic diversity of clinical and environmental Mucorales isolates obtained from an investigation of mucormycosis cases among solid organ transplant recipients.</title>
        <authorList>
            <person name="Nguyen M.H."/>
            <person name="Kaul D."/>
            <person name="Muto C."/>
            <person name="Cheng S.J."/>
            <person name="Richter R.A."/>
            <person name="Bruno V.M."/>
            <person name="Liu G."/>
            <person name="Beyhan S."/>
            <person name="Sundermann A.J."/>
            <person name="Mounaud S."/>
            <person name="Pasculle A.W."/>
            <person name="Nierman W.C."/>
            <person name="Driscoll E."/>
            <person name="Cumbie R."/>
            <person name="Clancy C.J."/>
            <person name="Dupont C.L."/>
        </authorList>
    </citation>
    <scope>NUCLEOTIDE SEQUENCE</scope>
    <source>
        <strain evidence="3">GL11</strain>
    </source>
</reference>